<sequence>MRGARRRRLGGGGGGGGDEGGGEQRGVAGSCTCRWCGRGYLAPPPSPFACLPVSLKGRQSYRLHRSVRFSVSPFHELWCCGTNNRTDATAVIAVQDSGTSGQTLPLAACTQPELELQVVMVEVVPGERILVPAATIAM</sequence>
<dbReference type="AlphaFoldDB" id="A0A5B7JAJ4"/>
<evidence type="ECO:0000256" key="1">
    <source>
        <dbReference type="SAM" id="MobiDB-lite"/>
    </source>
</evidence>
<accession>A0A5B7JAJ4</accession>
<feature type="region of interest" description="Disordered" evidence="1">
    <location>
        <begin position="1"/>
        <end position="24"/>
    </location>
</feature>
<dbReference type="Proteomes" id="UP000324222">
    <property type="component" value="Unassembled WGS sequence"/>
</dbReference>
<keyword evidence="3" id="KW-1185">Reference proteome</keyword>
<reference evidence="2 3" key="1">
    <citation type="submission" date="2019-05" db="EMBL/GenBank/DDBJ databases">
        <title>Another draft genome of Portunus trituberculatus and its Hox gene families provides insights of decapod evolution.</title>
        <authorList>
            <person name="Jeong J.-H."/>
            <person name="Song I."/>
            <person name="Kim S."/>
            <person name="Choi T."/>
            <person name="Kim D."/>
            <person name="Ryu S."/>
            <person name="Kim W."/>
        </authorList>
    </citation>
    <scope>NUCLEOTIDE SEQUENCE [LARGE SCALE GENOMIC DNA]</scope>
    <source>
        <tissue evidence="2">Muscle</tissue>
    </source>
</reference>
<protein>
    <submittedName>
        <fullName evidence="2">Uncharacterized protein</fullName>
    </submittedName>
</protein>
<name>A0A5B7JAJ4_PORTR</name>
<evidence type="ECO:0000313" key="3">
    <source>
        <dbReference type="Proteomes" id="UP000324222"/>
    </source>
</evidence>
<comment type="caution">
    <text evidence="2">The sequence shown here is derived from an EMBL/GenBank/DDBJ whole genome shotgun (WGS) entry which is preliminary data.</text>
</comment>
<organism evidence="2 3">
    <name type="scientific">Portunus trituberculatus</name>
    <name type="common">Swimming crab</name>
    <name type="synonym">Neptunus trituberculatus</name>
    <dbReference type="NCBI Taxonomy" id="210409"/>
    <lineage>
        <taxon>Eukaryota</taxon>
        <taxon>Metazoa</taxon>
        <taxon>Ecdysozoa</taxon>
        <taxon>Arthropoda</taxon>
        <taxon>Crustacea</taxon>
        <taxon>Multicrustacea</taxon>
        <taxon>Malacostraca</taxon>
        <taxon>Eumalacostraca</taxon>
        <taxon>Eucarida</taxon>
        <taxon>Decapoda</taxon>
        <taxon>Pleocyemata</taxon>
        <taxon>Brachyura</taxon>
        <taxon>Eubrachyura</taxon>
        <taxon>Portunoidea</taxon>
        <taxon>Portunidae</taxon>
        <taxon>Portuninae</taxon>
        <taxon>Portunus</taxon>
    </lineage>
</organism>
<gene>
    <name evidence="2" type="ORF">E2C01_086740</name>
</gene>
<proteinExistence type="predicted"/>
<evidence type="ECO:0000313" key="2">
    <source>
        <dbReference type="EMBL" id="MPC91685.1"/>
    </source>
</evidence>
<feature type="compositionally biased region" description="Gly residues" evidence="1">
    <location>
        <begin position="10"/>
        <end position="19"/>
    </location>
</feature>
<dbReference type="EMBL" id="VSRR010088660">
    <property type="protein sequence ID" value="MPC91685.1"/>
    <property type="molecule type" value="Genomic_DNA"/>
</dbReference>